<dbReference type="CDD" id="cd09008">
    <property type="entry name" value="MTAN"/>
    <property type="match status" value="1"/>
</dbReference>
<dbReference type="GO" id="GO:0019284">
    <property type="term" value="P:L-methionine salvage from S-adenosylmethionine"/>
    <property type="evidence" value="ECO:0007669"/>
    <property type="project" value="TreeGrafter"/>
</dbReference>
<gene>
    <name evidence="3" type="ORF">C1I95_11410</name>
</gene>
<evidence type="ECO:0000256" key="1">
    <source>
        <dbReference type="SAM" id="MobiDB-lite"/>
    </source>
</evidence>
<reference evidence="3 4" key="1">
    <citation type="submission" date="2018-01" db="EMBL/GenBank/DDBJ databases">
        <title>Draft genome sequence of Jishengella sp. NA12.</title>
        <authorList>
            <person name="Sahin N."/>
            <person name="Ay H."/>
            <person name="Saygin H."/>
        </authorList>
    </citation>
    <scope>NUCLEOTIDE SEQUENCE [LARGE SCALE GENOMIC DNA]</scope>
    <source>
        <strain evidence="3 4">NA12</strain>
    </source>
</reference>
<dbReference type="EMBL" id="POTY01000055">
    <property type="protein sequence ID" value="PZG19502.1"/>
    <property type="molecule type" value="Genomic_DNA"/>
</dbReference>
<organism evidence="3 4">
    <name type="scientific">Micromonospora craterilacus</name>
    <dbReference type="NCBI Taxonomy" id="1655439"/>
    <lineage>
        <taxon>Bacteria</taxon>
        <taxon>Bacillati</taxon>
        <taxon>Actinomycetota</taxon>
        <taxon>Actinomycetes</taxon>
        <taxon>Micromonosporales</taxon>
        <taxon>Micromonosporaceae</taxon>
        <taxon>Micromonospora</taxon>
    </lineage>
</organism>
<evidence type="ECO:0000259" key="2">
    <source>
        <dbReference type="Pfam" id="PF01048"/>
    </source>
</evidence>
<keyword evidence="4" id="KW-1185">Reference proteome</keyword>
<dbReference type="Gene3D" id="3.40.50.1580">
    <property type="entry name" value="Nucleoside phosphorylase domain"/>
    <property type="match status" value="1"/>
</dbReference>
<dbReference type="Pfam" id="PF01048">
    <property type="entry name" value="PNP_UDP_1"/>
    <property type="match status" value="1"/>
</dbReference>
<dbReference type="PANTHER" id="PTHR46832:SF1">
    <property type="entry name" value="5'-METHYLTHIOADENOSINE_S-ADENOSYLHOMOCYSTEINE NUCLEOSIDASE"/>
    <property type="match status" value="1"/>
</dbReference>
<dbReference type="InterPro" id="IPR000845">
    <property type="entry name" value="Nucleoside_phosphorylase_d"/>
</dbReference>
<dbReference type="GO" id="GO:0008782">
    <property type="term" value="F:adenosylhomocysteine nucleosidase activity"/>
    <property type="evidence" value="ECO:0007669"/>
    <property type="project" value="TreeGrafter"/>
</dbReference>
<dbReference type="GO" id="GO:0009116">
    <property type="term" value="P:nucleoside metabolic process"/>
    <property type="evidence" value="ECO:0007669"/>
    <property type="project" value="InterPro"/>
</dbReference>
<dbReference type="RefSeq" id="WP_111213778.1">
    <property type="nucleotide sequence ID" value="NZ_POTY01000055.1"/>
</dbReference>
<evidence type="ECO:0000313" key="4">
    <source>
        <dbReference type="Proteomes" id="UP000248924"/>
    </source>
</evidence>
<dbReference type="GO" id="GO:0005829">
    <property type="term" value="C:cytosol"/>
    <property type="evidence" value="ECO:0007669"/>
    <property type="project" value="TreeGrafter"/>
</dbReference>
<dbReference type="OrthoDB" id="44283at2"/>
<accession>A0A2W2E5Z7</accession>
<comment type="caution">
    <text evidence="3">The sequence shown here is derived from an EMBL/GenBank/DDBJ whole genome shotgun (WGS) entry which is preliminary data.</text>
</comment>
<name>A0A2W2E5Z7_9ACTN</name>
<dbReference type="GO" id="GO:0008930">
    <property type="term" value="F:methylthioadenosine nucleosidase activity"/>
    <property type="evidence" value="ECO:0007669"/>
    <property type="project" value="TreeGrafter"/>
</dbReference>
<feature type="domain" description="Nucleoside phosphorylase" evidence="2">
    <location>
        <begin position="8"/>
        <end position="244"/>
    </location>
</feature>
<feature type="region of interest" description="Disordered" evidence="1">
    <location>
        <begin position="247"/>
        <end position="268"/>
    </location>
</feature>
<evidence type="ECO:0000313" key="3">
    <source>
        <dbReference type="EMBL" id="PZG19502.1"/>
    </source>
</evidence>
<dbReference type="SUPFAM" id="SSF53167">
    <property type="entry name" value="Purine and uridine phosphorylases"/>
    <property type="match status" value="1"/>
</dbReference>
<proteinExistence type="predicted"/>
<protein>
    <submittedName>
        <fullName evidence="3">Purine phosphorylase</fullName>
    </submittedName>
</protein>
<dbReference type="Proteomes" id="UP000248924">
    <property type="component" value="Unassembled WGS sequence"/>
</dbReference>
<sequence>MSTNSGVVVILTALNLEYEAVRDQLTDLRVRLHPAGTRFEVGRIDQSDCRVALGLVGKGNHPAAVLTERAMAEFSPTAVLFVGVAGGLWPNIRLGDVVVASKIYAYHGGTSEDDGLKARPKAWEIPHEADQIAQHVARSTAWRRGLPADAAPYVHFGPIAAGEVVQDSGISEQARWIRQHYNDAVAIEMEAAGVAQAGHLNRALPVVVVRGISDHADGSKAATDGKNWQPKAARHAAAFATALARELNTDGPTGQTGAADRQRSPTMHMSNRNIASGNAQVGVQAGQIYGNVNVGAGAERPIDLATSLADLRTHLKQAHRDGRLDEETYAAAESELDVASDCISAGKPEKKGGLLVALKRLRGLVADVAELAARLAAIIAAVRGMS</sequence>
<dbReference type="InterPro" id="IPR035994">
    <property type="entry name" value="Nucleoside_phosphorylase_sf"/>
</dbReference>
<dbReference type="AlphaFoldDB" id="A0A2W2E5Z7"/>
<dbReference type="PANTHER" id="PTHR46832">
    <property type="entry name" value="5'-METHYLTHIOADENOSINE/S-ADENOSYLHOMOCYSTEINE NUCLEOSIDASE"/>
    <property type="match status" value="1"/>
</dbReference>